<organism evidence="2 3">
    <name type="scientific">Acropora cervicornis</name>
    <name type="common">Staghorn coral</name>
    <dbReference type="NCBI Taxonomy" id="6130"/>
    <lineage>
        <taxon>Eukaryota</taxon>
        <taxon>Metazoa</taxon>
        <taxon>Cnidaria</taxon>
        <taxon>Anthozoa</taxon>
        <taxon>Hexacorallia</taxon>
        <taxon>Scleractinia</taxon>
        <taxon>Astrocoeniina</taxon>
        <taxon>Acroporidae</taxon>
        <taxon>Acropora</taxon>
    </lineage>
</organism>
<feature type="compositionally biased region" description="Basic and acidic residues" evidence="1">
    <location>
        <begin position="1"/>
        <end position="19"/>
    </location>
</feature>
<name>A0AAD9QSU4_ACRCE</name>
<accession>A0AAD9QSU4</accession>
<comment type="caution">
    <text evidence="2">The sequence shown here is derived from an EMBL/GenBank/DDBJ whole genome shotgun (WGS) entry which is preliminary data.</text>
</comment>
<reference evidence="2" key="1">
    <citation type="journal article" date="2023" name="G3 (Bethesda)">
        <title>Whole genome assembly and annotation of the endangered Caribbean coral Acropora cervicornis.</title>
        <authorList>
            <person name="Selwyn J.D."/>
            <person name="Vollmer S.V."/>
        </authorList>
    </citation>
    <scope>NUCLEOTIDE SEQUENCE</scope>
    <source>
        <strain evidence="2">K2</strain>
    </source>
</reference>
<feature type="region of interest" description="Disordered" evidence="1">
    <location>
        <begin position="1"/>
        <end position="39"/>
    </location>
</feature>
<dbReference type="AlphaFoldDB" id="A0AAD9QSU4"/>
<dbReference type="Proteomes" id="UP001249851">
    <property type="component" value="Unassembled WGS sequence"/>
</dbReference>
<feature type="compositionally biased region" description="Basic residues" evidence="1">
    <location>
        <begin position="27"/>
        <end position="39"/>
    </location>
</feature>
<sequence>MASKHVKSEKEPARAEHTKAKYLVSPVKKKTSGQARKRRKKITILRTTLNGNSSLIRGKLNEYHDGAKITQFSCLSDFPARPISIVMGLRLEQILVIKSFVNFKEAGNSINIYSSTAHCPFSIIKTRVTLLVSEDCSFVVGEE</sequence>
<keyword evidence="3" id="KW-1185">Reference proteome</keyword>
<evidence type="ECO:0000256" key="1">
    <source>
        <dbReference type="SAM" id="MobiDB-lite"/>
    </source>
</evidence>
<evidence type="ECO:0000313" key="3">
    <source>
        <dbReference type="Proteomes" id="UP001249851"/>
    </source>
</evidence>
<dbReference type="EMBL" id="JARQWQ010000017">
    <property type="protein sequence ID" value="KAK2566470.1"/>
    <property type="molecule type" value="Genomic_DNA"/>
</dbReference>
<gene>
    <name evidence="2" type="ORF">P5673_009991</name>
</gene>
<reference evidence="2" key="2">
    <citation type="journal article" date="2023" name="Science">
        <title>Genomic signatures of disease resistance in endangered staghorn corals.</title>
        <authorList>
            <person name="Vollmer S.V."/>
            <person name="Selwyn J.D."/>
            <person name="Despard B.A."/>
            <person name="Roesel C.L."/>
        </authorList>
    </citation>
    <scope>NUCLEOTIDE SEQUENCE</scope>
    <source>
        <strain evidence="2">K2</strain>
    </source>
</reference>
<protein>
    <submittedName>
        <fullName evidence="2">Uncharacterized protein</fullName>
    </submittedName>
</protein>
<proteinExistence type="predicted"/>
<evidence type="ECO:0000313" key="2">
    <source>
        <dbReference type="EMBL" id="KAK2566470.1"/>
    </source>
</evidence>